<gene>
    <name evidence="2" type="ORF">EKH83_12620</name>
    <name evidence="1" type="ORF">F1649_00415</name>
</gene>
<dbReference type="EMBL" id="VWNE01000001">
    <property type="protein sequence ID" value="KAA8486710.1"/>
    <property type="molecule type" value="Genomic_DNA"/>
</dbReference>
<reference evidence="1 4" key="2">
    <citation type="submission" date="2019-09" db="EMBL/GenBank/DDBJ databases">
        <title>Pararcticibacter amylolyticus gen. nov., sp. nov., isolated from a rottenly hemp rope, and reclassification of Pedobacter tournemirensis as Pararcticibacter tournemirensis comb. nov.</title>
        <authorList>
            <person name="Cai Y."/>
        </authorList>
    </citation>
    <scope>NUCLEOTIDE SEQUENCE [LARGE SCALE GENOMIC DNA]</scope>
    <source>
        <strain evidence="1 4">TF5-37.2-LB10</strain>
    </source>
</reference>
<keyword evidence="4" id="KW-1185">Reference proteome</keyword>
<name>A0A4Q0M8S1_9SPHI</name>
<reference evidence="2 3" key="1">
    <citation type="submission" date="2018-12" db="EMBL/GenBank/DDBJ databases">
        <title>The Draft Genome Sequence of the Soil Bacterium Pedobacter tournemirensis R1.</title>
        <authorList>
            <person name="He J."/>
        </authorList>
    </citation>
    <scope>NUCLEOTIDE SEQUENCE [LARGE SCALE GENOMIC DNA]</scope>
    <source>
        <strain evidence="2 3">R1</strain>
    </source>
</reference>
<evidence type="ECO:0000313" key="1">
    <source>
        <dbReference type="EMBL" id="KAA8486710.1"/>
    </source>
</evidence>
<dbReference type="RefSeq" id="WP_128769786.1">
    <property type="nucleotide sequence ID" value="NZ_RXOC01000007.1"/>
</dbReference>
<dbReference type="Proteomes" id="UP000322918">
    <property type="component" value="Unassembled WGS sequence"/>
</dbReference>
<evidence type="ECO:0000313" key="3">
    <source>
        <dbReference type="Proteomes" id="UP000290848"/>
    </source>
</evidence>
<dbReference type="OrthoDB" id="799457at2"/>
<dbReference type="Proteomes" id="UP000290848">
    <property type="component" value="Unassembled WGS sequence"/>
</dbReference>
<evidence type="ECO:0000313" key="2">
    <source>
        <dbReference type="EMBL" id="RXF69514.1"/>
    </source>
</evidence>
<accession>A0A4Q0M8S1</accession>
<sequence length="91" mass="10408">MKKMIVWGVTAGAAAATIVALMYKRKDGTRLADGLMNSAKDVGNRLRDYGNQIKDRLFHVKGPNGEPVFLDMYDRQFYEDEMGRRVYMDND</sequence>
<protein>
    <submittedName>
        <fullName evidence="2">Uncharacterized protein</fullName>
    </submittedName>
</protein>
<comment type="caution">
    <text evidence="2">The sequence shown here is derived from an EMBL/GenBank/DDBJ whole genome shotgun (WGS) entry which is preliminary data.</text>
</comment>
<dbReference type="AlphaFoldDB" id="A0A4Q0M8S1"/>
<organism evidence="2 3">
    <name type="scientific">Arcticibacter tournemirensis</name>
    <dbReference type="NCBI Taxonomy" id="699437"/>
    <lineage>
        <taxon>Bacteria</taxon>
        <taxon>Pseudomonadati</taxon>
        <taxon>Bacteroidota</taxon>
        <taxon>Sphingobacteriia</taxon>
        <taxon>Sphingobacteriales</taxon>
        <taxon>Sphingobacteriaceae</taxon>
        <taxon>Arcticibacter</taxon>
    </lineage>
</organism>
<evidence type="ECO:0000313" key="4">
    <source>
        <dbReference type="Proteomes" id="UP000322918"/>
    </source>
</evidence>
<proteinExistence type="predicted"/>
<dbReference type="EMBL" id="RXOC01000007">
    <property type="protein sequence ID" value="RXF69514.1"/>
    <property type="molecule type" value="Genomic_DNA"/>
</dbReference>